<proteinExistence type="predicted"/>
<dbReference type="EMBL" id="QGNW01002667">
    <property type="protein sequence ID" value="RVW13076.1"/>
    <property type="molecule type" value="Genomic_DNA"/>
</dbReference>
<feature type="compositionally biased region" description="Polar residues" evidence="1">
    <location>
        <begin position="56"/>
        <end position="65"/>
    </location>
</feature>
<name>A0A438BQ36_VITVI</name>
<evidence type="ECO:0000256" key="1">
    <source>
        <dbReference type="SAM" id="MobiDB-lite"/>
    </source>
</evidence>
<gene>
    <name evidence="2" type="ORF">CK203_108968</name>
</gene>
<dbReference type="Proteomes" id="UP000288805">
    <property type="component" value="Unassembled WGS sequence"/>
</dbReference>
<accession>A0A438BQ36</accession>
<organism evidence="2 3">
    <name type="scientific">Vitis vinifera</name>
    <name type="common">Grape</name>
    <dbReference type="NCBI Taxonomy" id="29760"/>
    <lineage>
        <taxon>Eukaryota</taxon>
        <taxon>Viridiplantae</taxon>
        <taxon>Streptophyta</taxon>
        <taxon>Embryophyta</taxon>
        <taxon>Tracheophyta</taxon>
        <taxon>Spermatophyta</taxon>
        <taxon>Magnoliopsida</taxon>
        <taxon>eudicotyledons</taxon>
        <taxon>Gunneridae</taxon>
        <taxon>Pentapetalae</taxon>
        <taxon>rosids</taxon>
        <taxon>Vitales</taxon>
        <taxon>Vitaceae</taxon>
        <taxon>Viteae</taxon>
        <taxon>Vitis</taxon>
    </lineage>
</organism>
<sequence length="164" mass="17893">MKQFSCHSTPRGHQFEEATSASRPISAIARIRGGHTDPLVSREARPSSSAPRDSSQAFQAPTVPSSEGDMPSNPPQPKTSSPGKTSRYAQPDSQALTDSQRPFDIAPEAIIKRPMAIAPPTEGNSDCRAKSFHSELYFDIEAMQQQPELRIHLDYSRGTISSTL</sequence>
<feature type="compositionally biased region" description="Low complexity" evidence="1">
    <location>
        <begin position="46"/>
        <end position="55"/>
    </location>
</feature>
<feature type="compositionally biased region" description="Polar residues" evidence="1">
    <location>
        <begin position="78"/>
        <end position="100"/>
    </location>
</feature>
<comment type="caution">
    <text evidence="2">The sequence shown here is derived from an EMBL/GenBank/DDBJ whole genome shotgun (WGS) entry which is preliminary data.</text>
</comment>
<dbReference type="AlphaFoldDB" id="A0A438BQ36"/>
<reference evidence="2 3" key="1">
    <citation type="journal article" date="2018" name="PLoS Genet.">
        <title>Population sequencing reveals clonal diversity and ancestral inbreeding in the grapevine cultivar Chardonnay.</title>
        <authorList>
            <person name="Roach M.J."/>
            <person name="Johnson D.L."/>
            <person name="Bohlmann J."/>
            <person name="van Vuuren H.J."/>
            <person name="Jones S.J."/>
            <person name="Pretorius I.S."/>
            <person name="Schmidt S.A."/>
            <person name="Borneman A.R."/>
        </authorList>
    </citation>
    <scope>NUCLEOTIDE SEQUENCE [LARGE SCALE GENOMIC DNA]</scope>
    <source>
        <strain evidence="3">cv. Chardonnay</strain>
        <tissue evidence="2">Leaf</tissue>
    </source>
</reference>
<feature type="region of interest" description="Disordered" evidence="1">
    <location>
        <begin position="1"/>
        <end position="107"/>
    </location>
</feature>
<evidence type="ECO:0000313" key="3">
    <source>
        <dbReference type="Proteomes" id="UP000288805"/>
    </source>
</evidence>
<evidence type="ECO:0000313" key="2">
    <source>
        <dbReference type="EMBL" id="RVW13076.1"/>
    </source>
</evidence>
<protein>
    <submittedName>
        <fullName evidence="2">Uncharacterized protein</fullName>
    </submittedName>
</protein>